<organism evidence="3 4">
    <name type="scientific">Pseudolactococcus chungangensis CAU 28 = DSM 22330</name>
    <dbReference type="NCBI Taxonomy" id="1122154"/>
    <lineage>
        <taxon>Bacteria</taxon>
        <taxon>Bacillati</taxon>
        <taxon>Bacillota</taxon>
        <taxon>Bacilli</taxon>
        <taxon>Lactobacillales</taxon>
        <taxon>Streptococcaceae</taxon>
        <taxon>Pseudolactococcus</taxon>
    </lineage>
</organism>
<dbReference type="AlphaFoldDB" id="A0A1K2HIW9"/>
<dbReference type="InterPro" id="IPR003959">
    <property type="entry name" value="ATPase_AAA_core"/>
</dbReference>
<evidence type="ECO:0000313" key="5">
    <source>
        <dbReference type="Proteomes" id="UP000218979"/>
    </source>
</evidence>
<dbReference type="Proteomes" id="UP000218979">
    <property type="component" value="Unassembled WGS sequence"/>
</dbReference>
<dbReference type="Gene3D" id="3.40.50.300">
    <property type="entry name" value="P-loop containing nucleotide triphosphate hydrolases"/>
    <property type="match status" value="2"/>
</dbReference>
<dbReference type="EMBL" id="JXJT01000023">
    <property type="protein sequence ID" value="PCS01200.1"/>
    <property type="molecule type" value="Genomic_DNA"/>
</dbReference>
<proteinExistence type="predicted"/>
<dbReference type="EMBL" id="FPKS01000016">
    <property type="protein sequence ID" value="SFZ76449.1"/>
    <property type="molecule type" value="Genomic_DNA"/>
</dbReference>
<feature type="domain" description="ATPase AAA-type core" evidence="1">
    <location>
        <begin position="35"/>
        <end position="388"/>
    </location>
</feature>
<evidence type="ECO:0000313" key="3">
    <source>
        <dbReference type="EMBL" id="SFZ76449.1"/>
    </source>
</evidence>
<dbReference type="Proteomes" id="UP000185655">
    <property type="component" value="Unassembled WGS sequence"/>
</dbReference>
<dbReference type="GO" id="GO:0016887">
    <property type="term" value="F:ATP hydrolysis activity"/>
    <property type="evidence" value="ECO:0007669"/>
    <property type="project" value="InterPro"/>
</dbReference>
<evidence type="ECO:0000313" key="2">
    <source>
        <dbReference type="EMBL" id="PCS01200.1"/>
    </source>
</evidence>
<evidence type="ECO:0000259" key="1">
    <source>
        <dbReference type="Pfam" id="PF13304"/>
    </source>
</evidence>
<dbReference type="STRING" id="1122154.SAMN02746068_01954"/>
<dbReference type="Pfam" id="PF13304">
    <property type="entry name" value="AAA_21"/>
    <property type="match status" value="1"/>
</dbReference>
<protein>
    <submittedName>
        <fullName evidence="3">AAA domain-containing protein, putative AbiEii toxin, Type IV TA system</fullName>
    </submittedName>
</protein>
<dbReference type="PANTHER" id="PTHR43581">
    <property type="entry name" value="ATP/GTP PHOSPHATASE"/>
    <property type="match status" value="1"/>
</dbReference>
<dbReference type="OrthoDB" id="9809324at2"/>
<gene>
    <name evidence="2" type="ORF">RR45_GL001096</name>
    <name evidence="3" type="ORF">SAMN02746068_01954</name>
</gene>
<dbReference type="InterPro" id="IPR027417">
    <property type="entry name" value="P-loop_NTPase"/>
</dbReference>
<dbReference type="SUPFAM" id="SSF52540">
    <property type="entry name" value="P-loop containing nucleoside triphosphate hydrolases"/>
    <property type="match status" value="1"/>
</dbReference>
<dbReference type="GO" id="GO:0005524">
    <property type="term" value="F:ATP binding"/>
    <property type="evidence" value="ECO:0007669"/>
    <property type="project" value="InterPro"/>
</dbReference>
<name>A0A1K2HIW9_9LACT</name>
<dbReference type="RefSeq" id="WP_031366820.1">
    <property type="nucleotide sequence ID" value="NZ_FPKS01000016.1"/>
</dbReference>
<reference evidence="2 5" key="1">
    <citation type="submission" date="2014-12" db="EMBL/GenBank/DDBJ databases">
        <title>Draft genome sequences of 10 type strains of Lactococcus.</title>
        <authorList>
            <person name="Sun Z."/>
            <person name="Zhong Z."/>
            <person name="Liu W."/>
            <person name="Zhang W."/>
            <person name="Zhang H."/>
        </authorList>
    </citation>
    <scope>NUCLEOTIDE SEQUENCE [LARGE SCALE GENOMIC DNA]</scope>
    <source>
        <strain evidence="2 5">DSM 22330</strain>
    </source>
</reference>
<dbReference type="PANTHER" id="PTHR43581:SF4">
    <property type="entry name" value="ATP_GTP PHOSPHATASE"/>
    <property type="match status" value="1"/>
</dbReference>
<dbReference type="InterPro" id="IPR051396">
    <property type="entry name" value="Bact_Antivir_Def_Nuclease"/>
</dbReference>
<reference evidence="3 4" key="2">
    <citation type="submission" date="2016-11" db="EMBL/GenBank/DDBJ databases">
        <authorList>
            <person name="Jaros S."/>
            <person name="Januszkiewicz K."/>
            <person name="Wedrychowicz H."/>
        </authorList>
    </citation>
    <scope>NUCLEOTIDE SEQUENCE [LARGE SCALE GENOMIC DNA]</scope>
    <source>
        <strain evidence="3 4">DSM 22330</strain>
    </source>
</reference>
<keyword evidence="5" id="KW-1185">Reference proteome</keyword>
<evidence type="ECO:0000313" key="4">
    <source>
        <dbReference type="Proteomes" id="UP000185655"/>
    </source>
</evidence>
<accession>A0A1K2HIW9</accession>
<sequence length="470" mass="53522">MELKELKINSISIANFKNVKKGDVNFECKEIPLNIIGIYGQNGSGKTTIIEVIDIISKFINSDSLDDNLFDMLEKDNIAEAKIIFTINREFVITYTVKLVKKIELIKGDLGMQSSKTFIEILSESLETKNTKKNIQSKKVTIISYEKETELFFPRYRFPNTKINKNKFKTAIDNSKEQSKSIIFSNQIAEFINESNNMDEGLKAIYNLINDRFKDNIFVYSNRISGLINTNMNIPIPLFFYYKSSDNSESFGVFPLPTASSAKLSSQELNVAKHVLEQINVVIPKIIPNLNIKIEELSKQLNDKGEELHIVEVVSEREGRVIPFRSESDGIKKIISILSALINAYSSPKAIIVVDELDSGIYEFLLGELLEVFSRGAKGQIIFTSHNLRPLEILNKENIIFTTVNSKNRYIKKTDIKPSNNLRDVYLRNIQVFEGDDSLYRPTNSFEIKKAFREAKRVGSNDISQFKGGE</sequence>